<evidence type="ECO:0000313" key="2">
    <source>
        <dbReference type="EMBL" id="RVT88868.1"/>
    </source>
</evidence>
<dbReference type="InterPro" id="IPR032710">
    <property type="entry name" value="NTF2-like_dom_sf"/>
</dbReference>
<dbReference type="AlphaFoldDB" id="A0A3S2UIW1"/>
<dbReference type="EMBL" id="SACM01000001">
    <property type="protein sequence ID" value="RVT88868.1"/>
    <property type="molecule type" value="Genomic_DNA"/>
</dbReference>
<dbReference type="Pfam" id="PF12680">
    <property type="entry name" value="SnoaL_2"/>
    <property type="match status" value="1"/>
</dbReference>
<sequence length="139" mass="16034">MSTPIDAVRTYFEALQPADVARMGTLYGEHAYFRDPFNEVRGLGAVQRIFAHMFESVEAPRFVVRDAFAQGEQGFLTWDFHFKARGQAMLIHGSSHLRFAPDGKVIYHRDYWDAAEELWEKVPLLGAVLRLLKKRLRAH</sequence>
<organism evidence="2 3">
    <name type="scientific">Inhella crocodyli</name>
    <dbReference type="NCBI Taxonomy" id="2499851"/>
    <lineage>
        <taxon>Bacteria</taxon>
        <taxon>Pseudomonadati</taxon>
        <taxon>Pseudomonadota</taxon>
        <taxon>Betaproteobacteria</taxon>
        <taxon>Burkholderiales</taxon>
        <taxon>Sphaerotilaceae</taxon>
        <taxon>Inhella</taxon>
    </lineage>
</organism>
<comment type="caution">
    <text evidence="2">The sequence shown here is derived from an EMBL/GenBank/DDBJ whole genome shotgun (WGS) entry which is preliminary data.</text>
</comment>
<dbReference type="OrthoDB" id="1115105at2"/>
<dbReference type="InterPro" id="IPR037401">
    <property type="entry name" value="SnoaL-like"/>
</dbReference>
<feature type="domain" description="SnoaL-like" evidence="1">
    <location>
        <begin position="8"/>
        <end position="108"/>
    </location>
</feature>
<keyword evidence="3" id="KW-1185">Reference proteome</keyword>
<evidence type="ECO:0000259" key="1">
    <source>
        <dbReference type="Pfam" id="PF12680"/>
    </source>
</evidence>
<name>A0A3S2UIW1_9BURK</name>
<dbReference type="RefSeq" id="WP_127682322.1">
    <property type="nucleotide sequence ID" value="NZ_SACM01000001.1"/>
</dbReference>
<protein>
    <submittedName>
        <fullName evidence="2">Nuclear transport factor 2 family protein</fullName>
    </submittedName>
</protein>
<dbReference type="SUPFAM" id="SSF54427">
    <property type="entry name" value="NTF2-like"/>
    <property type="match status" value="1"/>
</dbReference>
<reference evidence="2 3" key="1">
    <citation type="submission" date="2019-01" db="EMBL/GenBank/DDBJ databases">
        <authorList>
            <person name="Chen W.-M."/>
        </authorList>
    </citation>
    <scope>NUCLEOTIDE SEQUENCE [LARGE SCALE GENOMIC DNA]</scope>
    <source>
        <strain evidence="2 3">CCP-18</strain>
    </source>
</reference>
<gene>
    <name evidence="2" type="ORF">EOD73_07840</name>
</gene>
<proteinExistence type="predicted"/>
<dbReference type="Proteomes" id="UP000288587">
    <property type="component" value="Unassembled WGS sequence"/>
</dbReference>
<accession>A0A3S2UIW1</accession>
<dbReference type="Gene3D" id="3.10.450.50">
    <property type="match status" value="1"/>
</dbReference>
<evidence type="ECO:0000313" key="3">
    <source>
        <dbReference type="Proteomes" id="UP000288587"/>
    </source>
</evidence>